<dbReference type="OrthoDB" id="406505at2759"/>
<keyword evidence="4" id="KW-1185">Reference proteome</keyword>
<feature type="domain" description="RlpA-like protein double-psi beta-barrel" evidence="2">
    <location>
        <begin position="4"/>
        <end position="95"/>
    </location>
</feature>
<organism evidence="3 4">
    <name type="scientific">Piptocephalis cylindrospora</name>
    <dbReference type="NCBI Taxonomy" id="1907219"/>
    <lineage>
        <taxon>Eukaryota</taxon>
        <taxon>Fungi</taxon>
        <taxon>Fungi incertae sedis</taxon>
        <taxon>Zoopagomycota</taxon>
        <taxon>Zoopagomycotina</taxon>
        <taxon>Zoopagomycetes</taxon>
        <taxon>Zoopagales</taxon>
        <taxon>Piptocephalidaceae</taxon>
        <taxon>Piptocephalis</taxon>
    </lineage>
</organism>
<name>A0A4P9Y6B9_9FUNG</name>
<gene>
    <name evidence="3" type="ORF">BJ684DRAFT_4913</name>
</gene>
<dbReference type="AlphaFoldDB" id="A0A4P9Y6B9"/>
<dbReference type="PANTHER" id="PTHR31836:SF21">
    <property type="entry name" value="EXPANSIN-LIKE PROTEIN 7"/>
    <property type="match status" value="1"/>
</dbReference>
<evidence type="ECO:0000259" key="2">
    <source>
        <dbReference type="Pfam" id="PF03330"/>
    </source>
</evidence>
<protein>
    <submittedName>
        <fullName evidence="3">RlpA-like double-psi beta-barrel-protein domain-containing protein-containing protein</fullName>
    </submittedName>
</protein>
<evidence type="ECO:0000313" key="4">
    <source>
        <dbReference type="Proteomes" id="UP000267251"/>
    </source>
</evidence>
<dbReference type="InterPro" id="IPR009009">
    <property type="entry name" value="RlpA-like_DPBB"/>
</dbReference>
<reference evidence="4" key="1">
    <citation type="journal article" date="2018" name="Nat. Microbiol.">
        <title>Leveraging single-cell genomics to expand the fungal tree of life.</title>
        <authorList>
            <person name="Ahrendt S.R."/>
            <person name="Quandt C.A."/>
            <person name="Ciobanu D."/>
            <person name="Clum A."/>
            <person name="Salamov A."/>
            <person name="Andreopoulos B."/>
            <person name="Cheng J.F."/>
            <person name="Woyke T."/>
            <person name="Pelin A."/>
            <person name="Henrissat B."/>
            <person name="Reynolds N.K."/>
            <person name="Benny G.L."/>
            <person name="Smith M.E."/>
            <person name="James T.Y."/>
            <person name="Grigoriev I.V."/>
        </authorList>
    </citation>
    <scope>NUCLEOTIDE SEQUENCE [LARGE SCALE GENOMIC DNA]</scope>
</reference>
<dbReference type="Proteomes" id="UP000267251">
    <property type="component" value="Unassembled WGS sequence"/>
</dbReference>
<dbReference type="Pfam" id="PF03330">
    <property type="entry name" value="DPBB_1"/>
    <property type="match status" value="1"/>
</dbReference>
<dbReference type="NCBIfam" id="NF041144">
    <property type="entry name" value="expansin_EXLX1"/>
    <property type="match status" value="1"/>
</dbReference>
<dbReference type="Gene3D" id="2.40.40.10">
    <property type="entry name" value="RlpA-like domain"/>
    <property type="match status" value="1"/>
</dbReference>
<proteinExistence type="predicted"/>
<keyword evidence="1" id="KW-0732">Signal</keyword>
<dbReference type="InterPro" id="IPR036908">
    <property type="entry name" value="RlpA-like_sf"/>
</dbReference>
<dbReference type="InterPro" id="IPR051477">
    <property type="entry name" value="Expansin_CellWall"/>
</dbReference>
<feature type="non-terminal residue" evidence="3">
    <location>
        <position position="97"/>
    </location>
</feature>
<dbReference type="CDD" id="cd22272">
    <property type="entry name" value="DPBB_EXLX1-like"/>
    <property type="match status" value="1"/>
</dbReference>
<sequence length="97" mass="10026">GDGTYYSPGQGLGSCGETHQDTEMVAALNAPQYGSFANPNASPVCGACVVVTGPKGTVKVKIVDRCPVCKSGDLDLSPAAFNRIADPAQGRVRVTWK</sequence>
<feature type="non-terminal residue" evidence="3">
    <location>
        <position position="1"/>
    </location>
</feature>
<accession>A0A4P9Y6B9</accession>
<dbReference type="PANTHER" id="PTHR31836">
    <property type="match status" value="1"/>
</dbReference>
<evidence type="ECO:0000313" key="3">
    <source>
        <dbReference type="EMBL" id="RKP13781.1"/>
    </source>
</evidence>
<evidence type="ECO:0000256" key="1">
    <source>
        <dbReference type="ARBA" id="ARBA00022729"/>
    </source>
</evidence>
<dbReference type="InterPro" id="IPR049818">
    <property type="entry name" value="Expansin_EXLX1-like"/>
</dbReference>
<dbReference type="EMBL" id="KZ987945">
    <property type="protein sequence ID" value="RKP13781.1"/>
    <property type="molecule type" value="Genomic_DNA"/>
</dbReference>
<dbReference type="SUPFAM" id="SSF50685">
    <property type="entry name" value="Barwin-like endoglucanases"/>
    <property type="match status" value="1"/>
</dbReference>